<sequence>LGENYELKEGMCLPRCVMYTHYLDFCKKNKLNPAGPATFGKIIRQKFPKLTTRRLGTRGQSKYHYYGIQVSESSPYFHSGYSKQGLTRFSTMKPKNEGEIATKSKFSLGGSKTRTLLPEFPNAQKLDLPKGVSLQKVETFIMMYRTHCQRILDTVISANFDGVQSFVCHFWQGMPIHMKSVLQCSVLVDVIAICDSILYKVLIDVLIPSSIQDLPDSLREEIREFAVNLLEWLNESLTDVPSTVHAAKVKVARTFGNALTRQVSFVHLAQTARSVLLSYDSVSRMMDDLRKIDWKGIMSQITFITGNMEFPEKIKTYIQEFENLLTKQAPLEAYTEWLDSTVDRCILKPCKENGAKFDEKSAKFLGLWSLFTTKLLEDLTLRSAPSFGKEARTFST</sequence>
<keyword evidence="2" id="KW-0217">Developmental protein</keyword>
<dbReference type="GO" id="GO:0030154">
    <property type="term" value="P:cell differentiation"/>
    <property type="evidence" value="ECO:0007669"/>
    <property type="project" value="UniProtKB-KW"/>
</dbReference>
<keyword evidence="4" id="KW-0805">Transcription regulation</keyword>
<evidence type="ECO:0000256" key="9">
    <source>
        <dbReference type="ARBA" id="ARBA00077088"/>
    </source>
</evidence>
<dbReference type="KEGG" id="nve:5511102"/>
<evidence type="ECO:0000256" key="6">
    <source>
        <dbReference type="ARBA" id="ARBA00023163"/>
    </source>
</evidence>
<keyword evidence="5" id="KW-0238">DNA-binding</keyword>
<keyword evidence="12" id="KW-1185">Reference proteome</keyword>
<dbReference type="GO" id="GO:0006357">
    <property type="term" value="P:regulation of transcription by RNA polymerase II"/>
    <property type="evidence" value="ECO:0000318"/>
    <property type="project" value="GO_Central"/>
</dbReference>
<accession>A7S9V5</accession>
<dbReference type="Gene3D" id="1.10.10.10">
    <property type="entry name" value="Winged helix-like DNA-binding domain superfamily/Winged helix DNA-binding domain"/>
    <property type="match status" value="1"/>
</dbReference>
<organism evidence="11 12">
    <name type="scientific">Nematostella vectensis</name>
    <name type="common">Starlet sea anemone</name>
    <dbReference type="NCBI Taxonomy" id="45351"/>
    <lineage>
        <taxon>Eukaryota</taxon>
        <taxon>Metazoa</taxon>
        <taxon>Cnidaria</taxon>
        <taxon>Anthozoa</taxon>
        <taxon>Hexacorallia</taxon>
        <taxon>Actiniaria</taxon>
        <taxon>Edwardsiidae</taxon>
        <taxon>Nematostella</taxon>
    </lineage>
</organism>
<dbReference type="PROSITE" id="PS51526">
    <property type="entry name" value="RFX_DBD"/>
    <property type="match status" value="1"/>
</dbReference>
<dbReference type="Proteomes" id="UP000001593">
    <property type="component" value="Unassembled WGS sequence"/>
</dbReference>
<dbReference type="OMA" id="QQERTCE"/>
<dbReference type="InterPro" id="IPR039779">
    <property type="entry name" value="RFX-like"/>
</dbReference>
<dbReference type="GO" id="GO:0000981">
    <property type="term" value="F:DNA-binding transcription factor activity, RNA polymerase II-specific"/>
    <property type="evidence" value="ECO:0000318"/>
    <property type="project" value="GO_Central"/>
</dbReference>
<dbReference type="eggNOG" id="KOG3712">
    <property type="taxonomic scope" value="Eukaryota"/>
</dbReference>
<evidence type="ECO:0000256" key="4">
    <source>
        <dbReference type="ARBA" id="ARBA00023015"/>
    </source>
</evidence>
<evidence type="ECO:0000259" key="10">
    <source>
        <dbReference type="PROSITE" id="PS51526"/>
    </source>
</evidence>
<dbReference type="InterPro" id="IPR057321">
    <property type="entry name" value="RFX1-4/6/8-like_BCD"/>
</dbReference>
<dbReference type="GO" id="GO:0005634">
    <property type="term" value="C:nucleus"/>
    <property type="evidence" value="ECO:0007669"/>
    <property type="project" value="UniProtKB-SubCell"/>
</dbReference>
<evidence type="ECO:0000313" key="12">
    <source>
        <dbReference type="Proteomes" id="UP000001593"/>
    </source>
</evidence>
<evidence type="ECO:0000256" key="5">
    <source>
        <dbReference type="ARBA" id="ARBA00023125"/>
    </source>
</evidence>
<keyword evidence="7" id="KW-0539">Nucleus</keyword>
<dbReference type="Pfam" id="PF25340">
    <property type="entry name" value="BCD_RFX"/>
    <property type="match status" value="1"/>
</dbReference>
<evidence type="ECO:0000256" key="8">
    <source>
        <dbReference type="ARBA" id="ARBA00072476"/>
    </source>
</evidence>
<name>A7S9V5_NEMVE</name>
<dbReference type="PANTHER" id="PTHR12619">
    <property type="entry name" value="RFX TRANSCRIPTION FACTOR FAMILY"/>
    <property type="match status" value="1"/>
</dbReference>
<dbReference type="AlphaFoldDB" id="A7S9V5"/>
<keyword evidence="6" id="KW-0804">Transcription</keyword>
<keyword evidence="3" id="KW-0221">Differentiation</keyword>
<evidence type="ECO:0000256" key="1">
    <source>
        <dbReference type="ARBA" id="ARBA00004123"/>
    </source>
</evidence>
<dbReference type="EMBL" id="DS469606">
    <property type="protein sequence ID" value="EDO39490.1"/>
    <property type="molecule type" value="Genomic_DNA"/>
</dbReference>
<feature type="non-terminal residue" evidence="11">
    <location>
        <position position="396"/>
    </location>
</feature>
<dbReference type="PANTHER" id="PTHR12619:SF32">
    <property type="entry name" value="RFX-TYPE WINGED-HELIX DOMAIN-CONTAINING PROTEIN"/>
    <property type="match status" value="1"/>
</dbReference>
<dbReference type="FunFam" id="1.10.10.10:FF:000211">
    <property type="entry name" value="Regulatory factor X, 6"/>
    <property type="match status" value="1"/>
</dbReference>
<dbReference type="InterPro" id="IPR036388">
    <property type="entry name" value="WH-like_DNA-bd_sf"/>
</dbReference>
<evidence type="ECO:0000313" key="11">
    <source>
        <dbReference type="EMBL" id="EDO39490.1"/>
    </source>
</evidence>
<dbReference type="PhylomeDB" id="A7S9V5"/>
<evidence type="ECO:0000256" key="3">
    <source>
        <dbReference type="ARBA" id="ARBA00022782"/>
    </source>
</evidence>
<dbReference type="HOGENOM" id="CLU_010393_3_0_1"/>
<dbReference type="GO" id="GO:0000978">
    <property type="term" value="F:RNA polymerase II cis-regulatory region sequence-specific DNA binding"/>
    <property type="evidence" value="ECO:0000318"/>
    <property type="project" value="GO_Central"/>
</dbReference>
<dbReference type="Pfam" id="PF02257">
    <property type="entry name" value="RFX_DNA_binding"/>
    <property type="match status" value="1"/>
</dbReference>
<dbReference type="STRING" id="45351.A7S9V5"/>
<dbReference type="InterPro" id="IPR003150">
    <property type="entry name" value="DNA-bd_RFX"/>
</dbReference>
<evidence type="ECO:0000256" key="2">
    <source>
        <dbReference type="ARBA" id="ARBA00022473"/>
    </source>
</evidence>
<dbReference type="SUPFAM" id="SSF46785">
    <property type="entry name" value="Winged helix' DNA-binding domain"/>
    <property type="match status" value="1"/>
</dbReference>
<comment type="subcellular location">
    <subcellularLocation>
        <location evidence="1">Nucleus</location>
    </subcellularLocation>
</comment>
<dbReference type="InterPro" id="IPR036390">
    <property type="entry name" value="WH_DNA-bd_sf"/>
</dbReference>
<gene>
    <name evidence="11" type="ORF">NEMVEDRAFT_v1g110404</name>
</gene>
<dbReference type="InParanoid" id="A7S9V5"/>
<reference evidence="11 12" key="1">
    <citation type="journal article" date="2007" name="Science">
        <title>Sea anemone genome reveals ancestral eumetazoan gene repertoire and genomic organization.</title>
        <authorList>
            <person name="Putnam N.H."/>
            <person name="Srivastava M."/>
            <person name="Hellsten U."/>
            <person name="Dirks B."/>
            <person name="Chapman J."/>
            <person name="Salamov A."/>
            <person name="Terry A."/>
            <person name="Shapiro H."/>
            <person name="Lindquist E."/>
            <person name="Kapitonov V.V."/>
            <person name="Jurka J."/>
            <person name="Genikhovich G."/>
            <person name="Grigoriev I.V."/>
            <person name="Lucas S.M."/>
            <person name="Steele R.E."/>
            <person name="Finnerty J.R."/>
            <person name="Technau U."/>
            <person name="Martindale M.Q."/>
            <person name="Rokhsar D.S."/>
        </authorList>
    </citation>
    <scope>NUCLEOTIDE SEQUENCE [LARGE SCALE GENOMIC DNA]</scope>
    <source>
        <strain evidence="12">CH2 X CH6</strain>
    </source>
</reference>
<feature type="domain" description="RFX-type winged-helix" evidence="10">
    <location>
        <begin position="1"/>
        <end position="72"/>
    </location>
</feature>
<proteinExistence type="predicted"/>
<evidence type="ECO:0000256" key="7">
    <source>
        <dbReference type="ARBA" id="ARBA00023242"/>
    </source>
</evidence>
<protein>
    <recommendedName>
        <fullName evidence="8">DNA-binding protein RFX6</fullName>
    </recommendedName>
    <alternativeName>
        <fullName evidence="9">Regulatory factor X 6</fullName>
    </alternativeName>
</protein>